<protein>
    <recommendedName>
        <fullName evidence="5">Toxin YafO</fullName>
    </recommendedName>
</protein>
<dbReference type="OrthoDB" id="6195342at2"/>
<dbReference type="InterPro" id="IPR020353">
    <property type="entry name" value="Toxin_YafO"/>
</dbReference>
<evidence type="ECO:0000313" key="4">
    <source>
        <dbReference type="Proteomes" id="UP000194977"/>
    </source>
</evidence>
<dbReference type="Pfam" id="PF13957">
    <property type="entry name" value="YafO_toxin"/>
    <property type="match status" value="1"/>
</dbReference>
<proteinExistence type="predicted"/>
<evidence type="ECO:0000313" key="1">
    <source>
        <dbReference type="EMBL" id="OTP97761.1"/>
    </source>
</evidence>
<evidence type="ECO:0000313" key="2">
    <source>
        <dbReference type="EMBL" id="OTQ08187.1"/>
    </source>
</evidence>
<evidence type="ECO:0000313" key="3">
    <source>
        <dbReference type="Proteomes" id="UP000194800"/>
    </source>
</evidence>
<dbReference type="Proteomes" id="UP000194977">
    <property type="component" value="Unassembled WGS sequence"/>
</dbReference>
<accession>A0A242NDI7</accession>
<dbReference type="RefSeq" id="WP_086272229.1">
    <property type="nucleotide sequence ID" value="NZ_MZNE01000088.1"/>
</dbReference>
<reference evidence="3 4" key="1">
    <citation type="submission" date="2017-03" db="EMBL/GenBank/DDBJ databases">
        <title>Comparative genomics of honeybee gut symbionts reveal geographically distinct and subgroup specific antibiotic resistance.</title>
        <authorList>
            <person name="Ludvigsen J."/>
            <person name="Porcellato D."/>
            <person name="Labee-Lund T.M."/>
            <person name="Amdam G.V."/>
            <person name="Rudi K."/>
        </authorList>
    </citation>
    <scope>NUCLEOTIDE SEQUENCE [LARGE SCALE GENOMIC DNA]</scope>
    <source>
        <strain evidence="1 4">A-7-12</strain>
        <strain evidence="2 3">A-9-12</strain>
    </source>
</reference>
<sequence>MDFSVSINDQTRERFFKPIFDKYPNLEKQIIRDFKKYKESNGDLVPNYFGRDVAYVEPYLANKIGLMHIHMCFPPNKFNDSDTQYYRVCKKGQTDACLVYISGSLSINHFSLLAIFSPDAHKKSRDKSIMDYICRVAEDFYINN</sequence>
<name>A0A242NDI7_9GAMM</name>
<dbReference type="EMBL" id="NART01000102">
    <property type="protein sequence ID" value="OTQ08187.1"/>
    <property type="molecule type" value="Genomic_DNA"/>
</dbReference>
<dbReference type="AlphaFoldDB" id="A0A242NDI7"/>
<dbReference type="Proteomes" id="UP000194800">
    <property type="component" value="Unassembled WGS sequence"/>
</dbReference>
<organism evidence="1 4">
    <name type="scientific">Gilliamella apicola</name>
    <dbReference type="NCBI Taxonomy" id="1196095"/>
    <lineage>
        <taxon>Bacteria</taxon>
        <taxon>Pseudomonadati</taxon>
        <taxon>Pseudomonadota</taxon>
        <taxon>Gammaproteobacteria</taxon>
        <taxon>Orbales</taxon>
        <taxon>Orbaceae</taxon>
        <taxon>Gilliamella</taxon>
    </lineage>
</organism>
<comment type="caution">
    <text evidence="1">The sequence shown here is derived from an EMBL/GenBank/DDBJ whole genome shotgun (WGS) entry which is preliminary data.</text>
</comment>
<dbReference type="EMBL" id="NARP01000053">
    <property type="protein sequence ID" value="OTP97761.1"/>
    <property type="molecule type" value="Genomic_DNA"/>
</dbReference>
<gene>
    <name evidence="2" type="ORF">B6C91_13135</name>
    <name evidence="1" type="ORF">B6D08_13645</name>
</gene>
<keyword evidence="3" id="KW-1185">Reference proteome</keyword>
<evidence type="ECO:0008006" key="5">
    <source>
        <dbReference type="Google" id="ProtNLM"/>
    </source>
</evidence>